<dbReference type="InterPro" id="IPR002744">
    <property type="entry name" value="MIP18-like"/>
</dbReference>
<reference evidence="2" key="1">
    <citation type="submission" date="2016-10" db="EMBL/GenBank/DDBJ databases">
        <title>Sequence of Gallionella enrichment culture.</title>
        <authorList>
            <person name="Poehlein A."/>
            <person name="Muehling M."/>
            <person name="Daniel R."/>
        </authorList>
    </citation>
    <scope>NUCLEOTIDE SEQUENCE</scope>
</reference>
<protein>
    <recommendedName>
        <fullName evidence="1">MIP18 family-like domain-containing protein</fullName>
    </recommendedName>
</protein>
<dbReference type="NCBIfam" id="TIGR03406">
    <property type="entry name" value="FeS_long_SufT"/>
    <property type="match status" value="1"/>
</dbReference>
<organism evidence="2">
    <name type="scientific">mine drainage metagenome</name>
    <dbReference type="NCBI Taxonomy" id="410659"/>
    <lineage>
        <taxon>unclassified sequences</taxon>
        <taxon>metagenomes</taxon>
        <taxon>ecological metagenomes</taxon>
    </lineage>
</organism>
<dbReference type="Gene3D" id="3.30.300.130">
    <property type="entry name" value="Fe-S cluster assembly (FSCA)"/>
    <property type="match status" value="1"/>
</dbReference>
<evidence type="ECO:0000259" key="1">
    <source>
        <dbReference type="Pfam" id="PF01883"/>
    </source>
</evidence>
<comment type="caution">
    <text evidence="2">The sequence shown here is derived from an EMBL/GenBank/DDBJ whole genome shotgun (WGS) entry which is preliminary data.</text>
</comment>
<accession>A0A1J5SLP2</accession>
<dbReference type="InterPro" id="IPR034904">
    <property type="entry name" value="FSCA_dom_sf"/>
</dbReference>
<proteinExistence type="predicted"/>
<sequence length="213" mass="22951">MDPALGRDRRAARVLHALIALCAASCFLLPSDAMNNRERILSRDVVATQIPSGDKTPLKAGSQIFIHQTLGGSYTVQTDTGLYRIDGRDADSLGDKVTDTGVQAATLEGGSPDPEAIWDQLRRVYDPEIPVNIVDLGLVYSMDVEKEAEGFKVYVAMTLTAPGCGMGPAIAEDARSKILQVPGVAVADVRIVWEPPWNQSMISEEGKMKLGLI</sequence>
<dbReference type="AlphaFoldDB" id="A0A1J5SLP2"/>
<dbReference type="Pfam" id="PF01883">
    <property type="entry name" value="FeS_assembly_P"/>
    <property type="match status" value="1"/>
</dbReference>
<feature type="domain" description="MIP18 family-like" evidence="1">
    <location>
        <begin position="115"/>
        <end position="189"/>
    </location>
</feature>
<gene>
    <name evidence="2" type="ORF">GALL_86010</name>
</gene>
<dbReference type="PANTHER" id="PTHR42831">
    <property type="entry name" value="FE-S PROTEIN MATURATION AUXILIARY FACTOR YITW"/>
    <property type="match status" value="1"/>
</dbReference>
<dbReference type="SUPFAM" id="SSF117916">
    <property type="entry name" value="Fe-S cluster assembly (FSCA) domain-like"/>
    <property type="match status" value="1"/>
</dbReference>
<name>A0A1J5SLP2_9ZZZZ</name>
<dbReference type="EMBL" id="MLJW01000027">
    <property type="protein sequence ID" value="OIR09367.1"/>
    <property type="molecule type" value="Genomic_DNA"/>
</dbReference>
<dbReference type="PANTHER" id="PTHR42831:SF1">
    <property type="entry name" value="FE-S PROTEIN MATURATION AUXILIARY FACTOR YITW"/>
    <property type="match status" value="1"/>
</dbReference>
<dbReference type="InterPro" id="IPR052339">
    <property type="entry name" value="Fe-S_Maturation_MIP18"/>
</dbReference>
<dbReference type="InterPro" id="IPR017776">
    <property type="entry name" value="FeS_assembly_SufT_put"/>
</dbReference>
<evidence type="ECO:0000313" key="2">
    <source>
        <dbReference type="EMBL" id="OIR09367.1"/>
    </source>
</evidence>